<dbReference type="PANTHER" id="PTHR42747">
    <property type="entry name" value="NITRONATE MONOOXYGENASE-RELATED"/>
    <property type="match status" value="1"/>
</dbReference>
<reference evidence="10" key="1">
    <citation type="submission" date="2021-01" db="EMBL/GenBank/DDBJ databases">
        <title>Whole genome shotgun sequence of Planobispora takensis NBRC 109077.</title>
        <authorList>
            <person name="Komaki H."/>
            <person name="Tamura T."/>
        </authorList>
    </citation>
    <scope>NUCLEOTIDE SEQUENCE</scope>
    <source>
        <strain evidence="10">NBRC 109077</strain>
    </source>
</reference>
<dbReference type="RefSeq" id="WP_239131489.1">
    <property type="nucleotide sequence ID" value="NZ_BOOK01000063.1"/>
</dbReference>
<dbReference type="Gene3D" id="3.20.20.70">
    <property type="entry name" value="Aldolase class I"/>
    <property type="match status" value="1"/>
</dbReference>
<proteinExistence type="inferred from homology"/>
<keyword evidence="4" id="KW-0285">Flavoprotein</keyword>
<comment type="catalytic activity">
    <reaction evidence="9">
        <text>3 propionate 3-nitronate + 3 O2 + H2O = 3 3-oxopropanoate + 2 nitrate + nitrite + H2O2 + 3 H(+)</text>
        <dbReference type="Rhea" id="RHEA:57332"/>
        <dbReference type="ChEBI" id="CHEBI:15377"/>
        <dbReference type="ChEBI" id="CHEBI:15378"/>
        <dbReference type="ChEBI" id="CHEBI:15379"/>
        <dbReference type="ChEBI" id="CHEBI:16240"/>
        <dbReference type="ChEBI" id="CHEBI:16301"/>
        <dbReference type="ChEBI" id="CHEBI:17632"/>
        <dbReference type="ChEBI" id="CHEBI:33190"/>
        <dbReference type="ChEBI" id="CHEBI:136067"/>
    </reaction>
</comment>
<keyword evidence="11" id="KW-1185">Reference proteome</keyword>
<dbReference type="InterPro" id="IPR001295">
    <property type="entry name" value="Dihydroorotate_DH_CS"/>
</dbReference>
<organism evidence="10 11">
    <name type="scientific">Planobispora takensis</name>
    <dbReference type="NCBI Taxonomy" id="1367882"/>
    <lineage>
        <taxon>Bacteria</taxon>
        <taxon>Bacillati</taxon>
        <taxon>Actinomycetota</taxon>
        <taxon>Actinomycetes</taxon>
        <taxon>Streptosporangiales</taxon>
        <taxon>Streptosporangiaceae</taxon>
        <taxon>Planobispora</taxon>
    </lineage>
</organism>
<name>A0A8J3T2M7_9ACTN</name>
<sequence length="337" mass="34770">MPDPMPWLPGLPVIQAPMAGGASTPELAASVSGAGGLGFLAAGYKTAARMRQEIERTRGLTPRPFGVNVFMPTADEADPAELDAYARVVEGEARRLGTEPGVPHGGDDDFAAKIEDLLAAPPALVSFTFGCPEEALIRALRSRGAAVVVTVTSPAEARLAASADALWVQGREAGGHRGSFANNDDEAADLDTLLSRIREVSRLPLIAAGGIASASDVSRVLSAGAVAAAAGTAFLLCPESGTGAVHRAALTDPRFTRTGVTRAFTGRPARGLVNRFMTEYSGLAPAAYPQVHHLTAPLRRAAAAQGDAETLHLWAGTSWTRVRPAPAASVTADLAAI</sequence>
<evidence type="ECO:0000256" key="1">
    <source>
        <dbReference type="ARBA" id="ARBA00001917"/>
    </source>
</evidence>
<evidence type="ECO:0000313" key="11">
    <source>
        <dbReference type="Proteomes" id="UP000634476"/>
    </source>
</evidence>
<dbReference type="GO" id="GO:0006207">
    <property type="term" value="P:'de novo' pyrimidine nucleobase biosynthetic process"/>
    <property type="evidence" value="ECO:0007669"/>
    <property type="project" value="InterPro"/>
</dbReference>
<dbReference type="EMBL" id="BOOK01000063">
    <property type="protein sequence ID" value="GII05189.1"/>
    <property type="molecule type" value="Genomic_DNA"/>
</dbReference>
<dbReference type="PANTHER" id="PTHR42747:SF3">
    <property type="entry name" value="NITRONATE MONOOXYGENASE-RELATED"/>
    <property type="match status" value="1"/>
</dbReference>
<dbReference type="InterPro" id="IPR004136">
    <property type="entry name" value="NMO"/>
</dbReference>
<comment type="cofactor">
    <cofactor evidence="1">
        <name>FMN</name>
        <dbReference type="ChEBI" id="CHEBI:58210"/>
    </cofactor>
</comment>
<evidence type="ECO:0000256" key="4">
    <source>
        <dbReference type="ARBA" id="ARBA00022630"/>
    </source>
</evidence>
<dbReference type="PROSITE" id="PS00912">
    <property type="entry name" value="DHODEHASE_2"/>
    <property type="match status" value="1"/>
</dbReference>
<evidence type="ECO:0000256" key="9">
    <source>
        <dbReference type="ARBA" id="ARBA00049401"/>
    </source>
</evidence>
<evidence type="ECO:0000313" key="10">
    <source>
        <dbReference type="EMBL" id="GII05189.1"/>
    </source>
</evidence>
<dbReference type="AlphaFoldDB" id="A0A8J3T2M7"/>
<dbReference type="GO" id="GO:0009636">
    <property type="term" value="P:response to toxic substance"/>
    <property type="evidence" value="ECO:0007669"/>
    <property type="project" value="UniProtKB-KW"/>
</dbReference>
<dbReference type="GO" id="GO:0016627">
    <property type="term" value="F:oxidoreductase activity, acting on the CH-CH group of donors"/>
    <property type="evidence" value="ECO:0007669"/>
    <property type="project" value="InterPro"/>
</dbReference>
<gene>
    <name evidence="10" type="ORF">Pta02_71970</name>
</gene>
<comment type="similarity">
    <text evidence="2">Belongs to the nitronate monooxygenase family. NMO class I subfamily.</text>
</comment>
<dbReference type="GO" id="GO:0018580">
    <property type="term" value="F:nitronate monooxygenase activity"/>
    <property type="evidence" value="ECO:0007669"/>
    <property type="project" value="InterPro"/>
</dbReference>
<dbReference type="CDD" id="cd04730">
    <property type="entry name" value="NPD_like"/>
    <property type="match status" value="1"/>
</dbReference>
<evidence type="ECO:0000256" key="7">
    <source>
        <dbReference type="ARBA" id="ARBA00023033"/>
    </source>
</evidence>
<dbReference type="SUPFAM" id="SSF51412">
    <property type="entry name" value="Inosine monophosphate dehydrogenase (IMPDH)"/>
    <property type="match status" value="1"/>
</dbReference>
<evidence type="ECO:0000256" key="3">
    <source>
        <dbReference type="ARBA" id="ARBA00022575"/>
    </source>
</evidence>
<keyword evidence="7" id="KW-0503">Monooxygenase</keyword>
<protein>
    <recommendedName>
        <fullName evidence="8">Propionate 3-nitronate monooxygenase</fullName>
    </recommendedName>
</protein>
<accession>A0A8J3T2M7</accession>
<dbReference type="InterPro" id="IPR013785">
    <property type="entry name" value="Aldolase_TIM"/>
</dbReference>
<dbReference type="Pfam" id="PF03060">
    <property type="entry name" value="NMO"/>
    <property type="match status" value="1"/>
</dbReference>
<evidence type="ECO:0000256" key="6">
    <source>
        <dbReference type="ARBA" id="ARBA00023002"/>
    </source>
</evidence>
<evidence type="ECO:0000256" key="2">
    <source>
        <dbReference type="ARBA" id="ARBA00009881"/>
    </source>
</evidence>
<comment type="caution">
    <text evidence="10">The sequence shown here is derived from an EMBL/GenBank/DDBJ whole genome shotgun (WGS) entry which is preliminary data.</text>
</comment>
<keyword evidence="5" id="KW-0288">FMN</keyword>
<keyword evidence="6" id="KW-0560">Oxidoreductase</keyword>
<evidence type="ECO:0000256" key="5">
    <source>
        <dbReference type="ARBA" id="ARBA00022643"/>
    </source>
</evidence>
<evidence type="ECO:0000256" key="8">
    <source>
        <dbReference type="ARBA" id="ARBA00031155"/>
    </source>
</evidence>
<keyword evidence="3" id="KW-0216">Detoxification</keyword>
<dbReference type="Proteomes" id="UP000634476">
    <property type="component" value="Unassembled WGS sequence"/>
</dbReference>